<dbReference type="InterPro" id="IPR031165">
    <property type="entry name" value="GNAT_YJDJ"/>
</dbReference>
<dbReference type="AlphaFoldDB" id="A0A508A6I4"/>
<proteinExistence type="predicted"/>
<name>A0A508A6I4_9GAMM</name>
<protein>
    <submittedName>
        <fullName evidence="2">N-acetyltransferase</fullName>
    </submittedName>
</protein>
<evidence type="ECO:0000259" key="1">
    <source>
        <dbReference type="PROSITE" id="PS51729"/>
    </source>
</evidence>
<dbReference type="Gene3D" id="3.40.630.30">
    <property type="match status" value="1"/>
</dbReference>
<dbReference type="PANTHER" id="PTHR31435">
    <property type="entry name" value="PROTEIN NATD1"/>
    <property type="match status" value="1"/>
</dbReference>
<organism evidence="2 3">
    <name type="scientific">Marilutibacter aestuarii</name>
    <dbReference type="NCBI Taxonomy" id="1706195"/>
    <lineage>
        <taxon>Bacteria</taxon>
        <taxon>Pseudomonadati</taxon>
        <taxon>Pseudomonadota</taxon>
        <taxon>Gammaproteobacteria</taxon>
        <taxon>Lysobacterales</taxon>
        <taxon>Lysobacteraceae</taxon>
        <taxon>Marilutibacter</taxon>
    </lineage>
</organism>
<feature type="domain" description="N-acetyltransferase" evidence="1">
    <location>
        <begin position="15"/>
        <end position="100"/>
    </location>
</feature>
<reference evidence="2 3" key="1">
    <citation type="submission" date="2019-06" db="EMBL/GenBank/DDBJ databases">
        <title>Lysobacter alkalisoli sp. nov. isolated from saline soil.</title>
        <authorList>
            <person name="Sun J.-Q."/>
            <person name="Xu L."/>
        </authorList>
    </citation>
    <scope>NUCLEOTIDE SEQUENCE [LARGE SCALE GENOMIC DNA]</scope>
    <source>
        <strain evidence="2 3">JCM 31130</strain>
    </source>
</reference>
<dbReference type="InterPro" id="IPR016181">
    <property type="entry name" value="Acyl_CoA_acyltransferase"/>
</dbReference>
<evidence type="ECO:0000313" key="2">
    <source>
        <dbReference type="EMBL" id="TQD44413.1"/>
    </source>
</evidence>
<dbReference type="Pfam" id="PF14542">
    <property type="entry name" value="Acetyltransf_CG"/>
    <property type="match status" value="1"/>
</dbReference>
<dbReference type="Proteomes" id="UP000318212">
    <property type="component" value="Unassembled WGS sequence"/>
</dbReference>
<accession>A0A508A6I4</accession>
<dbReference type="GO" id="GO:0016740">
    <property type="term" value="F:transferase activity"/>
    <property type="evidence" value="ECO:0007669"/>
    <property type="project" value="UniProtKB-KW"/>
</dbReference>
<comment type="caution">
    <text evidence="2">The sequence shown here is derived from an EMBL/GenBank/DDBJ whole genome shotgun (WGS) entry which is preliminary data.</text>
</comment>
<dbReference type="CDD" id="cd04301">
    <property type="entry name" value="NAT_SF"/>
    <property type="match status" value="1"/>
</dbReference>
<dbReference type="PROSITE" id="PS51729">
    <property type="entry name" value="GNAT_YJDJ"/>
    <property type="match status" value="1"/>
</dbReference>
<dbReference type="RefSeq" id="WP_141518565.1">
    <property type="nucleotide sequence ID" value="NZ_VICE01000090.1"/>
</dbReference>
<sequence>MSPQNPTPSHAPEIHHDGDVRRFATTVDGAKAYLDYRQADGVMSITHTWVPAEIGGRGIAGQLVRAALEHARASGLKVEPACSYAAGWIQRHPEYADLVA</sequence>
<keyword evidence="3" id="KW-1185">Reference proteome</keyword>
<dbReference type="InterPro" id="IPR045057">
    <property type="entry name" value="Gcn5-rel_NAT"/>
</dbReference>
<evidence type="ECO:0000313" key="3">
    <source>
        <dbReference type="Proteomes" id="UP000318212"/>
    </source>
</evidence>
<dbReference type="OrthoDB" id="9813275at2"/>
<dbReference type="SUPFAM" id="SSF55729">
    <property type="entry name" value="Acyl-CoA N-acyltransferases (Nat)"/>
    <property type="match status" value="1"/>
</dbReference>
<gene>
    <name evidence="2" type="ORF">FKV25_09515</name>
</gene>
<keyword evidence="2" id="KW-0808">Transferase</keyword>
<dbReference type="PANTHER" id="PTHR31435:SF9">
    <property type="entry name" value="PROTEIN NATD1"/>
    <property type="match status" value="1"/>
</dbReference>
<dbReference type="EMBL" id="VICE01000090">
    <property type="protein sequence ID" value="TQD44413.1"/>
    <property type="molecule type" value="Genomic_DNA"/>
</dbReference>